<dbReference type="EMBL" id="CP136508">
    <property type="protein sequence ID" value="WUR15378.1"/>
    <property type="molecule type" value="Genomic_DNA"/>
</dbReference>
<dbReference type="NCBIfam" id="NF041770">
    <property type="entry name" value="CFI_box_CTERM"/>
    <property type="match status" value="1"/>
</dbReference>
<sequence>MKHIRYTSASELTEQAFCEKKMLFAVRLGRRESRLRRQAQAVGDRAHEAFHRDAMSSEPRLSGAAGKPWCFIASEVFGTNASETRLLRAFRDRVLRRYAAGRAFVRLYYRHSPVIACSLHSHPMWRAATYWLLKAVVAVLAMWRI</sequence>
<evidence type="ECO:0000313" key="1">
    <source>
        <dbReference type="EMBL" id="WUR15378.1"/>
    </source>
</evidence>
<keyword evidence="2" id="KW-1185">Reference proteome</keyword>
<dbReference type="Proteomes" id="UP000321323">
    <property type="component" value="Chromosome"/>
</dbReference>
<accession>A0ABZ1UTC5</accession>
<organism evidence="1 2">
    <name type="scientific">[Empedobacter] haloabium</name>
    <dbReference type="NCBI Taxonomy" id="592317"/>
    <lineage>
        <taxon>Bacteria</taxon>
        <taxon>Pseudomonadati</taxon>
        <taxon>Pseudomonadota</taxon>
        <taxon>Betaproteobacteria</taxon>
        <taxon>Burkholderiales</taxon>
        <taxon>Oxalobacteraceae</taxon>
        <taxon>Telluria group</taxon>
        <taxon>Telluria group incertae sedis</taxon>
    </lineage>
</organism>
<reference evidence="1 2" key="1">
    <citation type="journal article" date="2019" name="Int. J. Syst. Evol. Microbiol.">
        <title>The Draft Whole-Genome Sequence of the Antibiotic Producer Empedobacter haloabium ATCC 31962 Provides Indications for Its Taxonomic Reclassification.</title>
        <authorList>
            <person name="Miess H."/>
            <person name="Arlt P."/>
            <person name="Apel A.K."/>
            <person name="Weber T."/>
            <person name="Nieselt K."/>
            <person name="Hanssen F."/>
            <person name="Czemmel S."/>
            <person name="Nahnsen S."/>
            <person name="Gross H."/>
        </authorList>
    </citation>
    <scope>NUCLEOTIDE SEQUENCE [LARGE SCALE GENOMIC DNA]</scope>
    <source>
        <strain evidence="1 2">ATCC 31962</strain>
    </source>
</reference>
<dbReference type="InterPro" id="IPR049886">
    <property type="entry name" value="CFI_box_CTERM_dom"/>
</dbReference>
<gene>
    <name evidence="1" type="ORF">E7V67_009835</name>
</gene>
<proteinExistence type="predicted"/>
<name>A0ABZ1UTC5_9BURK</name>
<evidence type="ECO:0000313" key="2">
    <source>
        <dbReference type="Proteomes" id="UP000321323"/>
    </source>
</evidence>
<protein>
    <submittedName>
        <fullName evidence="1">CFI-box-CTERM domain-containing protein</fullName>
    </submittedName>
</protein>